<dbReference type="InterPro" id="IPR036726">
    <property type="entry name" value="GTP1_OBG_dom_sf"/>
</dbReference>
<feature type="binding site" evidence="9">
    <location>
        <begin position="311"/>
        <end position="313"/>
    </location>
    <ligand>
        <name>GTP</name>
        <dbReference type="ChEBI" id="CHEBI:37565"/>
    </ligand>
</feature>
<comment type="cofactor">
    <cofactor evidence="1 9">
        <name>Mg(2+)</name>
        <dbReference type="ChEBI" id="CHEBI:18420"/>
    </cofactor>
</comment>
<dbReference type="AlphaFoldDB" id="D9QV55"/>
<evidence type="ECO:0000256" key="4">
    <source>
        <dbReference type="ARBA" id="ARBA00022723"/>
    </source>
</evidence>
<feature type="domain" description="Obg" evidence="14">
    <location>
        <begin position="1"/>
        <end position="158"/>
    </location>
</feature>
<feature type="region of interest" description="Disordered" evidence="11">
    <location>
        <begin position="65"/>
        <end position="88"/>
    </location>
</feature>
<dbReference type="InterPro" id="IPR036346">
    <property type="entry name" value="GTP-bd_prot_GTP1/OBG_C_sf"/>
</dbReference>
<sequence length="430" mass="46785">MFVDEVAIEVEAGSGGDGVTSFRREKFVPEGGPDGGDGGPGGDVILTVDKGLNTLLEFREQKIYKAEDGENGQEKNKHGSGGDDLIIEVPPGTVVYDKQTDEVMADMTAEGDKLIVAEGGRGGRGNARFKSSTRQAPKFSENGEPGEKKELKLELKLLADVGLVGFPNVGKSTLISSVSAAKPEIGNYHFTTVEPNLGVVKTGDYSSFVMADIPGLIEGAHSGVGLGDDFLRHLERTKVILHVLDVSGFEGRDPIEDFAVINEELEKFNPQLSQRPQIVAANKMDLTAAKENIDRVKEELEDQGYEVFPISAVTGQGVDELIQAVDKLVQTSEETIESEIEDDDKEVVIKGPQPAGEEDFEIIKRNGRYIVQGEEIERKVAMVDLTNEESAYHFARRLQEMGIEDALKAHGINDGDTVKIGEIEFEYFAE</sequence>
<dbReference type="Gene3D" id="2.70.210.12">
    <property type="entry name" value="GTP1/OBG domain"/>
    <property type="match status" value="1"/>
</dbReference>
<dbReference type="Gene3D" id="3.40.50.300">
    <property type="entry name" value="P-loop containing nucleotide triphosphate hydrolases"/>
    <property type="match status" value="1"/>
</dbReference>
<dbReference type="GO" id="GO:0003924">
    <property type="term" value="F:GTPase activity"/>
    <property type="evidence" value="ECO:0007669"/>
    <property type="project" value="UniProtKB-UniRule"/>
</dbReference>
<dbReference type="PROSITE" id="PS51710">
    <property type="entry name" value="G_OBG"/>
    <property type="match status" value="1"/>
</dbReference>
<dbReference type="PANTHER" id="PTHR11702:SF31">
    <property type="entry name" value="MITOCHONDRIAL RIBOSOME-ASSOCIATED GTPASE 2"/>
    <property type="match status" value="1"/>
</dbReference>
<dbReference type="PROSITE" id="PS00905">
    <property type="entry name" value="GTP1_OBG"/>
    <property type="match status" value="1"/>
</dbReference>
<evidence type="ECO:0000256" key="6">
    <source>
        <dbReference type="ARBA" id="ARBA00022801"/>
    </source>
</evidence>
<evidence type="ECO:0000256" key="3">
    <source>
        <dbReference type="ARBA" id="ARBA00022490"/>
    </source>
</evidence>
<dbReference type="InterPro" id="IPR031167">
    <property type="entry name" value="G_OBG"/>
</dbReference>
<evidence type="ECO:0000256" key="8">
    <source>
        <dbReference type="ARBA" id="ARBA00023134"/>
    </source>
</evidence>
<dbReference type="RefSeq" id="WP_013277560.1">
    <property type="nucleotide sequence ID" value="NC_014378.1"/>
</dbReference>
<dbReference type="InterPro" id="IPR006074">
    <property type="entry name" value="GTP1-OBG_CS"/>
</dbReference>
<keyword evidence="6 9" id="KW-0378">Hydrolase</keyword>
<evidence type="ECO:0000259" key="12">
    <source>
        <dbReference type="PROSITE" id="PS51710"/>
    </source>
</evidence>
<keyword evidence="5 9" id="KW-0547">Nucleotide-binding</keyword>
<feature type="domain" description="OCT" evidence="13">
    <location>
        <begin position="352"/>
        <end position="429"/>
    </location>
</feature>
<comment type="subcellular location">
    <subcellularLocation>
        <location evidence="9">Cytoplasm</location>
    </subcellularLocation>
</comment>
<gene>
    <name evidence="9" type="primary">obg</name>
    <name evidence="15" type="ordered locus">Acear_0571</name>
</gene>
<dbReference type="SUPFAM" id="SSF52540">
    <property type="entry name" value="P-loop containing nucleoside triphosphate hydrolases"/>
    <property type="match status" value="1"/>
</dbReference>
<evidence type="ECO:0000256" key="1">
    <source>
        <dbReference type="ARBA" id="ARBA00001946"/>
    </source>
</evidence>
<feature type="binding site" evidence="9">
    <location>
        <begin position="282"/>
        <end position="285"/>
    </location>
    <ligand>
        <name>GTP</name>
        <dbReference type="ChEBI" id="CHEBI:37565"/>
    </ligand>
</feature>
<feature type="binding site" evidence="9">
    <location>
        <position position="192"/>
    </location>
    <ligand>
        <name>Mg(2+)</name>
        <dbReference type="ChEBI" id="CHEBI:18420"/>
    </ligand>
</feature>
<feature type="binding site" evidence="9">
    <location>
        <begin position="165"/>
        <end position="172"/>
    </location>
    <ligand>
        <name>GTP</name>
        <dbReference type="ChEBI" id="CHEBI:37565"/>
    </ligand>
</feature>
<evidence type="ECO:0000256" key="5">
    <source>
        <dbReference type="ARBA" id="ARBA00022741"/>
    </source>
</evidence>
<dbReference type="InterPro" id="IPR045086">
    <property type="entry name" value="OBG_GTPase"/>
</dbReference>
<evidence type="ECO:0000256" key="9">
    <source>
        <dbReference type="HAMAP-Rule" id="MF_01454"/>
    </source>
</evidence>
<protein>
    <recommendedName>
        <fullName evidence="9">GTPase Obg</fullName>
        <ecNumber evidence="9">3.6.5.-</ecNumber>
    </recommendedName>
    <alternativeName>
        <fullName evidence="9">GTP-binding protein Obg</fullName>
    </alternativeName>
</protein>
<name>D9QV55_ACEAZ</name>
<evidence type="ECO:0000259" key="14">
    <source>
        <dbReference type="PROSITE" id="PS51883"/>
    </source>
</evidence>
<accession>D9QV55</accession>
<dbReference type="CDD" id="cd01898">
    <property type="entry name" value="Obg"/>
    <property type="match status" value="1"/>
</dbReference>
<keyword evidence="4 9" id="KW-0479">Metal-binding</keyword>
<proteinExistence type="inferred from homology"/>
<feature type="compositionally biased region" description="Basic and acidic residues" evidence="11">
    <location>
        <begin position="65"/>
        <end position="81"/>
    </location>
</feature>
<dbReference type="NCBIfam" id="TIGR02729">
    <property type="entry name" value="Obg_CgtA"/>
    <property type="match status" value="1"/>
</dbReference>
<dbReference type="PROSITE" id="PS51883">
    <property type="entry name" value="OBG"/>
    <property type="match status" value="1"/>
</dbReference>
<comment type="function">
    <text evidence="9">An essential GTPase which binds GTP, GDP and possibly (p)ppGpp with moderate affinity, with high nucleotide exchange rates and a fairly low GTP hydrolysis rate. Plays a role in control of the cell cycle, stress response, ribosome biogenesis and in those bacteria that undergo differentiation, in morphogenesis control.</text>
</comment>
<dbReference type="SUPFAM" id="SSF102741">
    <property type="entry name" value="Obg GTP-binding protein C-terminal domain"/>
    <property type="match status" value="1"/>
</dbReference>
<dbReference type="NCBIfam" id="NF008954">
    <property type="entry name" value="PRK12296.1"/>
    <property type="match status" value="1"/>
</dbReference>
<dbReference type="GO" id="GO:0042254">
    <property type="term" value="P:ribosome biogenesis"/>
    <property type="evidence" value="ECO:0007669"/>
    <property type="project" value="UniProtKB-UniRule"/>
</dbReference>
<comment type="similarity">
    <text evidence="2 9">Belongs to the TRAFAC class OBG-HflX-like GTPase superfamily. OBG GTPase family.</text>
</comment>
<organism evidence="15 16">
    <name type="scientific">Acetohalobium arabaticum (strain ATCC 49924 / DSM 5501 / Z-7288)</name>
    <dbReference type="NCBI Taxonomy" id="574087"/>
    <lineage>
        <taxon>Bacteria</taxon>
        <taxon>Bacillati</taxon>
        <taxon>Bacillota</taxon>
        <taxon>Clostridia</taxon>
        <taxon>Halanaerobiales</taxon>
        <taxon>Halobacteroidaceae</taxon>
        <taxon>Acetohalobium</taxon>
    </lineage>
</organism>
<evidence type="ECO:0000256" key="11">
    <source>
        <dbReference type="SAM" id="MobiDB-lite"/>
    </source>
</evidence>
<feature type="binding site" evidence="9">
    <location>
        <position position="172"/>
    </location>
    <ligand>
        <name>Mg(2+)</name>
        <dbReference type="ChEBI" id="CHEBI:18420"/>
    </ligand>
</feature>
<dbReference type="HOGENOM" id="CLU_011747_2_1_9"/>
<dbReference type="InterPro" id="IPR006169">
    <property type="entry name" value="GTP1_OBG_dom"/>
</dbReference>
<dbReference type="InterPro" id="IPR006073">
    <property type="entry name" value="GTP-bd"/>
</dbReference>
<dbReference type="InterPro" id="IPR027417">
    <property type="entry name" value="P-loop_NTPase"/>
</dbReference>
<evidence type="ECO:0000313" key="16">
    <source>
        <dbReference type="Proteomes" id="UP000001661"/>
    </source>
</evidence>
<feature type="region of interest" description="Disordered" evidence="11">
    <location>
        <begin position="117"/>
        <end position="146"/>
    </location>
</feature>
<dbReference type="GO" id="GO:0005525">
    <property type="term" value="F:GTP binding"/>
    <property type="evidence" value="ECO:0007669"/>
    <property type="project" value="UniProtKB-UniRule"/>
</dbReference>
<reference evidence="15 16" key="1">
    <citation type="journal article" date="2010" name="Stand. Genomic Sci.">
        <title>Complete genome sequence of Acetohalobium arabaticum type strain (Z-7288).</title>
        <authorList>
            <person name="Sikorski J."/>
            <person name="Lapidus A."/>
            <person name="Chertkov O."/>
            <person name="Lucas S."/>
            <person name="Copeland A."/>
            <person name="Glavina Del Rio T."/>
            <person name="Nolan M."/>
            <person name="Tice H."/>
            <person name="Cheng J.F."/>
            <person name="Han C."/>
            <person name="Brambilla E."/>
            <person name="Pitluck S."/>
            <person name="Liolios K."/>
            <person name="Ivanova N."/>
            <person name="Mavromatis K."/>
            <person name="Mikhailova N."/>
            <person name="Pati A."/>
            <person name="Bruce D."/>
            <person name="Detter C."/>
            <person name="Tapia R."/>
            <person name="Goodwin L."/>
            <person name="Chen A."/>
            <person name="Palaniappan K."/>
            <person name="Land M."/>
            <person name="Hauser L."/>
            <person name="Chang Y.J."/>
            <person name="Jeffries C.D."/>
            <person name="Rohde M."/>
            <person name="Goker M."/>
            <person name="Spring S."/>
            <person name="Woyke T."/>
            <person name="Bristow J."/>
            <person name="Eisen J.A."/>
            <person name="Markowitz V."/>
            <person name="Hugenholtz P."/>
            <person name="Kyrpides N.C."/>
            <person name="Klenk H.P."/>
        </authorList>
    </citation>
    <scope>NUCLEOTIDE SEQUENCE [LARGE SCALE GENOMIC DNA]</scope>
    <source>
        <strain evidence="16">ATCC 49924 / DSM 5501 / Z-7288</strain>
    </source>
</reference>
<feature type="region of interest" description="Disordered" evidence="11">
    <location>
        <begin position="13"/>
        <end position="41"/>
    </location>
</feature>
<dbReference type="FunFam" id="2.70.210.12:FF:000001">
    <property type="entry name" value="GTPase Obg"/>
    <property type="match status" value="1"/>
</dbReference>
<dbReference type="GO" id="GO:0000287">
    <property type="term" value="F:magnesium ion binding"/>
    <property type="evidence" value="ECO:0007669"/>
    <property type="project" value="InterPro"/>
</dbReference>
<dbReference type="STRING" id="574087.Acear_0571"/>
<feature type="domain" description="OBG-type G" evidence="12">
    <location>
        <begin position="159"/>
        <end position="330"/>
    </location>
</feature>
<dbReference type="Pfam" id="PF01926">
    <property type="entry name" value="MMR_HSR1"/>
    <property type="match status" value="1"/>
</dbReference>
<dbReference type="NCBIfam" id="NF008956">
    <property type="entry name" value="PRK12299.1"/>
    <property type="match status" value="1"/>
</dbReference>
<keyword evidence="3 9" id="KW-0963">Cytoplasm</keyword>
<evidence type="ECO:0000313" key="15">
    <source>
        <dbReference type="EMBL" id="ADL12114.1"/>
    </source>
</evidence>
<dbReference type="FunFam" id="3.40.50.300:FF:000515">
    <property type="entry name" value="GTPase Obg"/>
    <property type="match status" value="1"/>
</dbReference>
<feature type="binding site" evidence="9">
    <location>
        <begin position="212"/>
        <end position="215"/>
    </location>
    <ligand>
        <name>GTP</name>
        <dbReference type="ChEBI" id="CHEBI:37565"/>
    </ligand>
</feature>
<comment type="subunit">
    <text evidence="9">Monomer.</text>
</comment>
<dbReference type="HAMAP" id="MF_01454">
    <property type="entry name" value="GTPase_Obg"/>
    <property type="match status" value="1"/>
</dbReference>
<dbReference type="SUPFAM" id="SSF82051">
    <property type="entry name" value="Obg GTP-binding protein N-terminal domain"/>
    <property type="match status" value="1"/>
</dbReference>
<keyword evidence="8 9" id="KW-0342">GTP-binding</keyword>
<dbReference type="PRINTS" id="PR00326">
    <property type="entry name" value="GTP1OBG"/>
</dbReference>
<keyword evidence="10" id="KW-0175">Coiled coil</keyword>
<dbReference type="NCBIfam" id="TIGR03595">
    <property type="entry name" value="Obg_CgtA_exten"/>
    <property type="match status" value="1"/>
</dbReference>
<dbReference type="PROSITE" id="PS51881">
    <property type="entry name" value="OCT"/>
    <property type="match status" value="1"/>
</dbReference>
<keyword evidence="7 9" id="KW-0460">Magnesium</keyword>
<dbReference type="Proteomes" id="UP000001661">
    <property type="component" value="Chromosome"/>
</dbReference>
<evidence type="ECO:0000259" key="13">
    <source>
        <dbReference type="PROSITE" id="PS51881"/>
    </source>
</evidence>
<evidence type="ECO:0000256" key="2">
    <source>
        <dbReference type="ARBA" id="ARBA00007699"/>
    </source>
</evidence>
<dbReference type="OrthoDB" id="9807318at2"/>
<dbReference type="EMBL" id="CP002105">
    <property type="protein sequence ID" value="ADL12114.1"/>
    <property type="molecule type" value="Genomic_DNA"/>
</dbReference>
<dbReference type="eggNOG" id="COG0536">
    <property type="taxonomic scope" value="Bacteria"/>
</dbReference>
<dbReference type="InterPro" id="IPR015349">
    <property type="entry name" value="OCT_dom"/>
</dbReference>
<feature type="compositionally biased region" description="Gly residues" evidence="11">
    <location>
        <begin position="32"/>
        <end position="41"/>
    </location>
</feature>
<dbReference type="Pfam" id="PF09269">
    <property type="entry name" value="DUF1967"/>
    <property type="match status" value="1"/>
</dbReference>
<dbReference type="PIRSF" id="PIRSF002401">
    <property type="entry name" value="GTP_bd_Obg/CgtA"/>
    <property type="match status" value="1"/>
</dbReference>
<dbReference type="GO" id="GO:0005737">
    <property type="term" value="C:cytoplasm"/>
    <property type="evidence" value="ECO:0007669"/>
    <property type="project" value="UniProtKB-SubCell"/>
</dbReference>
<dbReference type="InterPro" id="IPR005225">
    <property type="entry name" value="Small_GTP-bd"/>
</dbReference>
<dbReference type="InterPro" id="IPR014100">
    <property type="entry name" value="GTP-bd_Obg/CgtA"/>
</dbReference>
<dbReference type="NCBIfam" id="NF008955">
    <property type="entry name" value="PRK12297.1"/>
    <property type="match status" value="1"/>
</dbReference>
<comment type="caution">
    <text evidence="9">Lacks conserved residue(s) required for the propagation of feature annotation.</text>
</comment>
<dbReference type="EC" id="3.6.5.-" evidence="9"/>
<dbReference type="PANTHER" id="PTHR11702">
    <property type="entry name" value="DEVELOPMENTALLY REGULATED GTP-BINDING PROTEIN-RELATED"/>
    <property type="match status" value="1"/>
</dbReference>
<keyword evidence="16" id="KW-1185">Reference proteome</keyword>
<evidence type="ECO:0000256" key="7">
    <source>
        <dbReference type="ARBA" id="ARBA00022842"/>
    </source>
</evidence>
<dbReference type="Gene3D" id="3.30.300.350">
    <property type="entry name" value="GTP-binding protein OBG, C-terminal domain"/>
    <property type="match status" value="1"/>
</dbReference>
<dbReference type="KEGG" id="aar:Acear_0571"/>
<dbReference type="NCBIfam" id="TIGR00231">
    <property type="entry name" value="small_GTP"/>
    <property type="match status" value="1"/>
</dbReference>
<feature type="coiled-coil region" evidence="10">
    <location>
        <begin position="279"/>
        <end position="306"/>
    </location>
</feature>
<dbReference type="Pfam" id="PF01018">
    <property type="entry name" value="GTP1_OBG"/>
    <property type="match status" value="1"/>
</dbReference>
<evidence type="ECO:0000256" key="10">
    <source>
        <dbReference type="SAM" id="Coils"/>
    </source>
</evidence>